<dbReference type="InterPro" id="IPR007278">
    <property type="entry name" value="DUF397"/>
</dbReference>
<sequence>MVTHIDWQKSSYSGGGDENSCVEVGWFGDGIVIRESDYPGVVIATSRGGLRALTASVKRGVLNHPEG</sequence>
<feature type="domain" description="DUF397" evidence="1">
    <location>
        <begin position="6"/>
        <end position="58"/>
    </location>
</feature>
<dbReference type="Pfam" id="PF04149">
    <property type="entry name" value="DUF397"/>
    <property type="match status" value="1"/>
</dbReference>
<accession>A0ABW0Z9F1</accession>
<evidence type="ECO:0000313" key="2">
    <source>
        <dbReference type="EMBL" id="MFC5724757.1"/>
    </source>
</evidence>
<evidence type="ECO:0000259" key="1">
    <source>
        <dbReference type="Pfam" id="PF04149"/>
    </source>
</evidence>
<name>A0ABW0Z9F1_9ACTN</name>
<reference evidence="3" key="1">
    <citation type="journal article" date="2019" name="Int. J. Syst. Evol. Microbiol.">
        <title>The Global Catalogue of Microorganisms (GCM) 10K type strain sequencing project: providing services to taxonomists for standard genome sequencing and annotation.</title>
        <authorList>
            <consortium name="The Broad Institute Genomics Platform"/>
            <consortium name="The Broad Institute Genome Sequencing Center for Infectious Disease"/>
            <person name="Wu L."/>
            <person name="Ma J."/>
        </authorList>
    </citation>
    <scope>NUCLEOTIDE SEQUENCE [LARGE SCALE GENOMIC DNA]</scope>
    <source>
        <strain evidence="3">CGMCC 4.7304</strain>
    </source>
</reference>
<gene>
    <name evidence="2" type="ORF">ACFP1Z_31870</name>
</gene>
<organism evidence="2 3">
    <name type="scientific">Streptomyces gamaensis</name>
    <dbReference type="NCBI Taxonomy" id="1763542"/>
    <lineage>
        <taxon>Bacteria</taxon>
        <taxon>Bacillati</taxon>
        <taxon>Actinomycetota</taxon>
        <taxon>Actinomycetes</taxon>
        <taxon>Kitasatosporales</taxon>
        <taxon>Streptomycetaceae</taxon>
        <taxon>Streptomyces</taxon>
    </lineage>
</organism>
<protein>
    <submittedName>
        <fullName evidence="2">DUF397 domain-containing protein</fullName>
    </submittedName>
</protein>
<comment type="caution">
    <text evidence="2">The sequence shown here is derived from an EMBL/GenBank/DDBJ whole genome shotgun (WGS) entry which is preliminary data.</text>
</comment>
<dbReference type="RefSeq" id="WP_390321262.1">
    <property type="nucleotide sequence ID" value="NZ_JBHSPB010000034.1"/>
</dbReference>
<keyword evidence="3" id="KW-1185">Reference proteome</keyword>
<evidence type="ECO:0000313" key="3">
    <source>
        <dbReference type="Proteomes" id="UP001596083"/>
    </source>
</evidence>
<dbReference type="Proteomes" id="UP001596083">
    <property type="component" value="Unassembled WGS sequence"/>
</dbReference>
<dbReference type="EMBL" id="JBHSPB010000034">
    <property type="protein sequence ID" value="MFC5724757.1"/>
    <property type="molecule type" value="Genomic_DNA"/>
</dbReference>
<proteinExistence type="predicted"/>